<reference evidence="3 4" key="1">
    <citation type="journal article" date="2020" name="bioRxiv">
        <title>Whole genome comparisons of ergot fungi reveals the divergence and evolution of species within the genus Claviceps are the result of varying mechanisms driving genome evolution and host range expansion.</title>
        <authorList>
            <person name="Wyka S.A."/>
            <person name="Mondo S.J."/>
            <person name="Liu M."/>
            <person name="Dettman J."/>
            <person name="Nalam V."/>
            <person name="Broders K.D."/>
        </authorList>
    </citation>
    <scope>NUCLEOTIDE SEQUENCE [LARGE SCALE GENOMIC DNA]</scope>
    <source>
        <strain evidence="3 4">CCC 1485</strain>
    </source>
</reference>
<evidence type="ECO:0000313" key="4">
    <source>
        <dbReference type="Proteomes" id="UP000706124"/>
    </source>
</evidence>
<evidence type="ECO:0000313" key="3">
    <source>
        <dbReference type="EMBL" id="KAG5930822.1"/>
    </source>
</evidence>
<keyword evidence="1" id="KW-0175">Coiled coil</keyword>
<dbReference type="OrthoDB" id="4088568at2759"/>
<feature type="region of interest" description="Disordered" evidence="2">
    <location>
        <begin position="415"/>
        <end position="455"/>
    </location>
</feature>
<feature type="compositionally biased region" description="Basic and acidic residues" evidence="2">
    <location>
        <begin position="429"/>
        <end position="438"/>
    </location>
</feature>
<feature type="compositionally biased region" description="Polar residues" evidence="2">
    <location>
        <begin position="525"/>
        <end position="535"/>
    </location>
</feature>
<name>A0A9P7M6J2_9HYPO</name>
<dbReference type="Proteomes" id="UP000706124">
    <property type="component" value="Unassembled WGS sequence"/>
</dbReference>
<sequence>MASRARIPTPDRIFRPRDRRREDASPSLNCCCGSHDCLLLRRNYSILGSVENDAHTAAQLGQAILARHETFMADAERERLDLNERIERLEMDKHNLEIENANTVEENRGLLEQLEALNHSLSDSDVKIKNLESSLLSAQQAVRRLEAAANRAQDAERHLAALEEETDKLLTELRASKEGHRTQIQRYKEAQRELMDMQDQLERIEIEARQERQHYAETVERLERQREIEKQLDAAAGRLKGAAATKNIQHHKHDSRVIGHFVRDLLQDNANLQLGIREMRELLMNSNDEIQSLRDELMPHQPAMSGSADVTSTLRTELEPEYRSSSSQQLHIHHHYHVAKYDHRKPKKKRQGLFPRVVNPITASSSHQRHSSQWGSASSSTASALLCRLPEGEEYRTLSKSGNVWDARSQTASDLYSSVPSSPQTHHQRLFDAGHNDSDPVLSPTTSLDTLSPAWPPRHYKRPSVSSTHSFQSLAISILDPAPNTPSPKEAHAMHAMYAGNIIAEEDEDVQSLPPLRQLSPPKLTTESLTSMNETSTERHPAYVNEMPPRSRLRCVSSYESIMSLAGGLDIHTLKSRPSQMTLRPLGGADAVVTGLIARPTLSRSTAKRSDAVLRDKFAGSRPSRSVSAFAVSRLPSSPSSSATGTLGKVVGWRPWGGGVSASSPQTSCPSVITADTDIRGNREFHRAPGINQPGAIPGFPQYWSSQKRKGAPAKVTADHIDRDALIDILQE</sequence>
<dbReference type="EMBL" id="SRPO01000690">
    <property type="protein sequence ID" value="KAG5930822.1"/>
    <property type="molecule type" value="Genomic_DNA"/>
</dbReference>
<feature type="coiled-coil region" evidence="1">
    <location>
        <begin position="65"/>
        <end position="232"/>
    </location>
</feature>
<feature type="region of interest" description="Disordered" evidence="2">
    <location>
        <begin position="516"/>
        <end position="540"/>
    </location>
</feature>
<organism evidence="3 4">
    <name type="scientific">Claviceps pazoutovae</name>
    <dbReference type="NCBI Taxonomy" id="1649127"/>
    <lineage>
        <taxon>Eukaryota</taxon>
        <taxon>Fungi</taxon>
        <taxon>Dikarya</taxon>
        <taxon>Ascomycota</taxon>
        <taxon>Pezizomycotina</taxon>
        <taxon>Sordariomycetes</taxon>
        <taxon>Hypocreomycetidae</taxon>
        <taxon>Hypocreales</taxon>
        <taxon>Clavicipitaceae</taxon>
        <taxon>Claviceps</taxon>
    </lineage>
</organism>
<comment type="caution">
    <text evidence="3">The sequence shown here is derived from an EMBL/GenBank/DDBJ whole genome shotgun (WGS) entry which is preliminary data.</text>
</comment>
<keyword evidence="4" id="KW-1185">Reference proteome</keyword>
<accession>A0A9P7M6J2</accession>
<gene>
    <name evidence="3" type="ORF">E4U60_006790</name>
</gene>
<evidence type="ECO:0000256" key="1">
    <source>
        <dbReference type="SAM" id="Coils"/>
    </source>
</evidence>
<evidence type="ECO:0000256" key="2">
    <source>
        <dbReference type="SAM" id="MobiDB-lite"/>
    </source>
</evidence>
<dbReference type="AlphaFoldDB" id="A0A9P7M6J2"/>
<proteinExistence type="predicted"/>
<protein>
    <submittedName>
        <fullName evidence="3">Uncharacterized protein</fullName>
    </submittedName>
</protein>
<feature type="compositionally biased region" description="Polar residues" evidence="2">
    <location>
        <begin position="415"/>
        <end position="425"/>
    </location>
</feature>